<evidence type="ECO:0000313" key="1">
    <source>
        <dbReference type="EMBL" id="MBA4465453.1"/>
    </source>
</evidence>
<proteinExistence type="predicted"/>
<accession>A0A838WRY6</accession>
<reference evidence="1 2" key="1">
    <citation type="journal article" date="2020" name="J. Appl. Phycol.">
        <title>Morphological changes and genome evolution in Raphidiopsis raciborskii CS-506 after 23 years in culture.</title>
        <authorList>
            <person name="Willis A."/>
            <person name="Bent S.J."/>
            <person name="Jameson I.D."/>
        </authorList>
    </citation>
    <scope>NUCLEOTIDE SEQUENCE [LARGE SCALE GENOMIC DNA]</scope>
    <source>
        <strain evidence="1 2">CS-506_A</strain>
    </source>
</reference>
<dbReference type="AlphaFoldDB" id="A0A838WRY6"/>
<comment type="caution">
    <text evidence="1">The sequence shown here is derived from an EMBL/GenBank/DDBJ whole genome shotgun (WGS) entry which is preliminary data.</text>
</comment>
<dbReference type="EMBL" id="VDFG01000425">
    <property type="protein sequence ID" value="MBA4465453.1"/>
    <property type="molecule type" value="Genomic_DNA"/>
</dbReference>
<dbReference type="Proteomes" id="UP000538075">
    <property type="component" value="Unassembled WGS sequence"/>
</dbReference>
<organism evidence="1 2">
    <name type="scientific">Cylindrospermopsis raciborskii CS-506_A</name>
    <dbReference type="NCBI Taxonomy" id="2585140"/>
    <lineage>
        <taxon>Bacteria</taxon>
        <taxon>Bacillati</taxon>
        <taxon>Cyanobacteriota</taxon>
        <taxon>Cyanophyceae</taxon>
        <taxon>Nostocales</taxon>
        <taxon>Aphanizomenonaceae</taxon>
        <taxon>Cylindrospermopsis</taxon>
    </lineage>
</organism>
<name>A0A838WRY6_9CYAN</name>
<evidence type="ECO:0000313" key="2">
    <source>
        <dbReference type="Proteomes" id="UP000538075"/>
    </source>
</evidence>
<protein>
    <submittedName>
        <fullName evidence="1">Uncharacterized protein</fullName>
    </submittedName>
</protein>
<gene>
    <name evidence="1" type="ORF">FHK98_07090</name>
</gene>
<sequence>MNPFQSHHDRFGKSKCGREESAFPMLRIVTLTSASKRLILDFTYGFSQGKGTESKLHAVMR</sequence>